<feature type="compositionally biased region" description="Acidic residues" evidence="4">
    <location>
        <begin position="69"/>
        <end position="78"/>
    </location>
</feature>
<dbReference type="Pfam" id="PF12936">
    <property type="entry name" value="Kri1_C"/>
    <property type="match status" value="1"/>
</dbReference>
<protein>
    <recommendedName>
        <fullName evidence="2">Protein KRI1 homolog</fullName>
    </recommendedName>
</protein>
<reference evidence="6 7" key="1">
    <citation type="journal article" date="2018" name="Nat. Ecol. Evol.">
        <title>Genomic signatures of mitonuclear coevolution across populations of Tigriopus californicus.</title>
        <authorList>
            <person name="Barreto F.S."/>
            <person name="Watson E.T."/>
            <person name="Lima T.G."/>
            <person name="Willett C.S."/>
            <person name="Edmands S."/>
            <person name="Li W."/>
            <person name="Burton R.S."/>
        </authorList>
    </citation>
    <scope>NUCLEOTIDE SEQUENCE [LARGE SCALE GENOMIC DNA]</scope>
    <source>
        <strain evidence="6 7">San Diego</strain>
    </source>
</reference>
<feature type="compositionally biased region" description="Basic and acidic residues" evidence="4">
    <location>
        <begin position="642"/>
        <end position="651"/>
    </location>
</feature>
<feature type="region of interest" description="Disordered" evidence="4">
    <location>
        <begin position="46"/>
        <end position="81"/>
    </location>
</feature>
<comment type="similarity">
    <text evidence="1">Belongs to the KRI1 family.</text>
</comment>
<dbReference type="GO" id="GO:0005730">
    <property type="term" value="C:nucleolus"/>
    <property type="evidence" value="ECO:0007669"/>
    <property type="project" value="TreeGrafter"/>
</dbReference>
<feature type="compositionally biased region" description="Basic and acidic residues" evidence="4">
    <location>
        <begin position="196"/>
        <end position="213"/>
    </location>
</feature>
<evidence type="ECO:0000313" key="7">
    <source>
        <dbReference type="Proteomes" id="UP000318571"/>
    </source>
</evidence>
<feature type="region of interest" description="Disordered" evidence="4">
    <location>
        <begin position="408"/>
        <end position="457"/>
    </location>
</feature>
<dbReference type="EMBL" id="VCGU01000004">
    <property type="protein sequence ID" value="TRY76750.1"/>
    <property type="molecule type" value="Genomic_DNA"/>
</dbReference>
<dbReference type="GO" id="GO:0000447">
    <property type="term" value="P:endonucleolytic cleavage in ITS1 to separate SSU-rRNA from 5.8S rRNA and LSU-rRNA from tricistronic rRNA transcript (SSU-rRNA, 5.8S rRNA, LSU-rRNA)"/>
    <property type="evidence" value="ECO:0007669"/>
    <property type="project" value="TreeGrafter"/>
</dbReference>
<dbReference type="PANTHER" id="PTHR14490:SF5">
    <property type="entry name" value="PROTEIN KRI1 HOMOLOG"/>
    <property type="match status" value="1"/>
</dbReference>
<name>A0A553PGF1_TIGCA</name>
<feature type="compositionally biased region" description="Basic residues" evidence="4">
    <location>
        <begin position="614"/>
        <end position="626"/>
    </location>
</feature>
<dbReference type="InterPro" id="IPR018034">
    <property type="entry name" value="Kri1"/>
</dbReference>
<evidence type="ECO:0000256" key="3">
    <source>
        <dbReference type="SAM" id="Coils"/>
    </source>
</evidence>
<sequence length="745" mass="87243">MTSLLGPDSSSSSDSDSDSGPLKVNAQYAQVYNTFREKEVYQKLKDKYGAESHADEHASLDGSGSSSSDESEDEEAQELTDQVEKDFYKTLASLKNKDPRIYDGQTRFFQDPAPGPKATQTVKAVKEKPVFWSDLQRQVILENEGKFKDDEDPEPQVQPGPSYVQEMEQLRQSLKTNVHHGSEDDDDEDNDDDDLLVPRKKTDQEQRKEDQDYKAWLQGQKDELPDEAIQQDLQGLKDFWSQKDLGEDEQFLKDYILNKRYLADEPDRNYQPTYEEVVHDSDENLSADEANVRNMEQFEHKYNYRFEEPDEEFIKRYPRTIKDSLRNAKNSRKVKREEIKERKEREKIKKREELKQLKAMKKKEIMGKLDKLKKVAGSGDLDFETLDLDGDFDPAEYDRKMAQVFAQYDHANDGQTDETKPEFSDLESDLEAELETENWDDWEGHNTEADPDDPDLIMDCDYEPHSKAQTQNEIIESTRNRKKIRKSKFAQVVEQSKPVFNPDDRKTFEEYLNEYYKLDYEDMIGDLPCRFKYRSVPQNDFGLSADEVLNAPDRELNSWVSLKKTCSYRPNEEEQHDIDTFKQRGNNVFLKRKYLPSLFETNPDQALELEKKKKSEKIKRRKRNRHGLGQTEEGDKDEDGVEELKRKEAEVKKRKVKEVPEATTKPTKRAKLEVDVKKTEDAEVGTDSKKKKRKRKRGSVKEMISKKKVDVNADIRMSDDRLKAYGLKPNQFKRKMKKQKYHDKT</sequence>
<dbReference type="PANTHER" id="PTHR14490">
    <property type="entry name" value="ZINC FINGER, ZZ TYPE"/>
    <property type="match status" value="1"/>
</dbReference>
<feature type="compositionally biased region" description="Acidic residues" evidence="4">
    <location>
        <begin position="183"/>
        <end position="195"/>
    </location>
</feature>
<proteinExistence type="inferred from homology"/>
<feature type="compositionally biased region" description="Basic and acidic residues" evidence="4">
    <location>
        <begin position="46"/>
        <end position="59"/>
    </location>
</feature>
<feature type="coiled-coil region" evidence="3">
    <location>
        <begin position="325"/>
        <end position="363"/>
    </location>
</feature>
<dbReference type="STRING" id="6832.A0A553PGF1"/>
<feature type="region of interest" description="Disordered" evidence="4">
    <location>
        <begin position="100"/>
        <end position="122"/>
    </location>
</feature>
<evidence type="ECO:0000256" key="2">
    <source>
        <dbReference type="ARBA" id="ARBA00017294"/>
    </source>
</evidence>
<gene>
    <name evidence="6" type="ORF">TCAL_08550</name>
</gene>
<feature type="compositionally biased region" description="Basic residues" evidence="4">
    <location>
        <begin position="731"/>
        <end position="745"/>
    </location>
</feature>
<feature type="compositionally biased region" description="Acidic residues" evidence="4">
    <location>
        <begin position="632"/>
        <end position="641"/>
    </location>
</feature>
<dbReference type="AlphaFoldDB" id="A0A553PGF1"/>
<accession>A0A553PGF1</accession>
<dbReference type="InterPro" id="IPR024626">
    <property type="entry name" value="Kri1-like_C"/>
</dbReference>
<feature type="region of interest" description="Disordered" evidence="4">
    <location>
        <begin position="142"/>
        <end position="222"/>
    </location>
</feature>
<dbReference type="Pfam" id="PF05178">
    <property type="entry name" value="Kri1"/>
    <property type="match status" value="1"/>
</dbReference>
<feature type="compositionally biased region" description="Basic residues" evidence="4">
    <location>
        <begin position="689"/>
        <end position="698"/>
    </location>
</feature>
<keyword evidence="7" id="KW-1185">Reference proteome</keyword>
<feature type="domain" description="Kri1-like C-terminal" evidence="5">
    <location>
        <begin position="506"/>
        <end position="593"/>
    </location>
</feature>
<keyword evidence="3" id="KW-0175">Coiled coil</keyword>
<evidence type="ECO:0000256" key="4">
    <source>
        <dbReference type="SAM" id="MobiDB-lite"/>
    </source>
</evidence>
<evidence type="ECO:0000313" key="6">
    <source>
        <dbReference type="EMBL" id="TRY76750.1"/>
    </source>
</evidence>
<feature type="region of interest" description="Disordered" evidence="4">
    <location>
        <begin position="1"/>
        <end position="25"/>
    </location>
</feature>
<feature type="region of interest" description="Disordered" evidence="4">
    <location>
        <begin position="726"/>
        <end position="745"/>
    </location>
</feature>
<organism evidence="6 7">
    <name type="scientific">Tigriopus californicus</name>
    <name type="common">Marine copepod</name>
    <dbReference type="NCBI Taxonomy" id="6832"/>
    <lineage>
        <taxon>Eukaryota</taxon>
        <taxon>Metazoa</taxon>
        <taxon>Ecdysozoa</taxon>
        <taxon>Arthropoda</taxon>
        <taxon>Crustacea</taxon>
        <taxon>Multicrustacea</taxon>
        <taxon>Hexanauplia</taxon>
        <taxon>Copepoda</taxon>
        <taxon>Harpacticoida</taxon>
        <taxon>Harpacticidae</taxon>
        <taxon>Tigriopus</taxon>
    </lineage>
</organism>
<feature type="compositionally biased region" description="Acidic residues" evidence="4">
    <location>
        <begin position="424"/>
        <end position="441"/>
    </location>
</feature>
<evidence type="ECO:0000259" key="5">
    <source>
        <dbReference type="Pfam" id="PF12936"/>
    </source>
</evidence>
<feature type="compositionally biased region" description="Basic and acidic residues" evidence="4">
    <location>
        <begin position="670"/>
        <end position="681"/>
    </location>
</feature>
<dbReference type="GO" id="GO:0030686">
    <property type="term" value="C:90S preribosome"/>
    <property type="evidence" value="ECO:0007669"/>
    <property type="project" value="TreeGrafter"/>
</dbReference>
<dbReference type="Proteomes" id="UP000318571">
    <property type="component" value="Chromosome 5"/>
</dbReference>
<feature type="region of interest" description="Disordered" evidence="4">
    <location>
        <begin position="610"/>
        <end position="702"/>
    </location>
</feature>
<dbReference type="OrthoDB" id="10252032at2759"/>
<evidence type="ECO:0000256" key="1">
    <source>
        <dbReference type="ARBA" id="ARBA00007473"/>
    </source>
</evidence>
<comment type="caution">
    <text evidence="6">The sequence shown here is derived from an EMBL/GenBank/DDBJ whole genome shotgun (WGS) entry which is preliminary data.</text>
</comment>
<dbReference type="OMA" id="WDNYDPR"/>